<feature type="region of interest" description="Disordered" evidence="1">
    <location>
        <begin position="342"/>
        <end position="363"/>
    </location>
</feature>
<protein>
    <submittedName>
        <fullName evidence="3">Serine/threonine-protein kinase</fullName>
    </submittedName>
</protein>
<dbReference type="GO" id="GO:0005524">
    <property type="term" value="F:ATP binding"/>
    <property type="evidence" value="ECO:0007669"/>
    <property type="project" value="InterPro"/>
</dbReference>
<keyword evidence="3" id="KW-0808">Transferase</keyword>
<name>A0AAJ5WSF1_9BACT</name>
<dbReference type="Gene3D" id="1.10.510.10">
    <property type="entry name" value="Transferase(Phosphotransferase) domain 1"/>
    <property type="match status" value="1"/>
</dbReference>
<dbReference type="PROSITE" id="PS50011">
    <property type="entry name" value="PROTEIN_KINASE_DOM"/>
    <property type="match status" value="1"/>
</dbReference>
<sequence>MATSIFKEYFKGYEILGELGRGNARVLKARHMVSGEDRAIKHFAFNTDPVTLRRFQRESEIMKSIQHHHIVKIMEVHLDAELPYIVMQLIEGGDLRGLLRTHGTLDITTIIRLAFHMTEALHAIHEQAVVHRDVKPENIMYRRQADGSIHFLLTDFGIARLREQSENITVTGASMLTYDYASPEQFNQSRQVSAPTDYYSLGIVLYECLTGAVPFEYEQDDLLLHINRVIGSPIPSPHLPANRQLPPSLWQLLQGLLTKNPYDRITDPQKVRHLLRMAAFEDNQGMKTLPAQATRTHTIIYQPTPIPVKSGRQKDITFTALLLLGISGAVFFSWTFGKPADARPATSTIPQESSPSPSPVHTAALQTHTPELPPAPTHRSSNRSPGIQLPNGVFYDDFSDTASSAWDLGRDENSEFSLQDGKYVMTGMEDNISYSSSAPFNVNIQKDFTVSASTTHIGEGGNPFGINFCGNETRDAYYVFYITANGFYSIGRMVGGEWEPLVDWSPSTHIRPETAMNVLSVEKHDNSLRFLINDQLEDVVTFTGGYGNAFGMRVDGAQTIYFDQFIVKGNP</sequence>
<dbReference type="InterPro" id="IPR000719">
    <property type="entry name" value="Prot_kinase_dom"/>
</dbReference>
<reference evidence="3" key="1">
    <citation type="submission" date="2023-03" db="EMBL/GenBank/DDBJ databases">
        <title>Andean soil-derived lignocellulolytic bacterial consortium as a source of novel taxa and putative plastic-active enzymes.</title>
        <authorList>
            <person name="Diaz-Garcia L."/>
            <person name="Chuvochina M."/>
            <person name="Feuerriegel G."/>
            <person name="Bunk B."/>
            <person name="Sproer C."/>
            <person name="Streit W.R."/>
            <person name="Rodriguez L.M."/>
            <person name="Overmann J."/>
            <person name="Jimenez D.J."/>
        </authorList>
    </citation>
    <scope>NUCLEOTIDE SEQUENCE</scope>
    <source>
        <strain evidence="3">MAG 7</strain>
    </source>
</reference>
<dbReference type="SUPFAM" id="SSF56112">
    <property type="entry name" value="Protein kinase-like (PK-like)"/>
    <property type="match status" value="1"/>
</dbReference>
<organism evidence="3 4">
    <name type="scientific">Candidatus Pseudobacter hemicellulosilyticus</name>
    <dbReference type="NCBI Taxonomy" id="3121375"/>
    <lineage>
        <taxon>Bacteria</taxon>
        <taxon>Pseudomonadati</taxon>
        <taxon>Bacteroidota</taxon>
        <taxon>Chitinophagia</taxon>
        <taxon>Chitinophagales</taxon>
        <taxon>Chitinophagaceae</taxon>
        <taxon>Pseudobacter</taxon>
    </lineage>
</organism>
<dbReference type="InterPro" id="IPR008271">
    <property type="entry name" value="Ser/Thr_kinase_AS"/>
</dbReference>
<feature type="compositionally biased region" description="Polar residues" evidence="1">
    <location>
        <begin position="345"/>
        <end position="355"/>
    </location>
</feature>
<dbReference type="Gene3D" id="2.60.120.560">
    <property type="entry name" value="Exo-inulinase, domain 1"/>
    <property type="match status" value="1"/>
</dbReference>
<evidence type="ECO:0000313" key="4">
    <source>
        <dbReference type="Proteomes" id="UP001220610"/>
    </source>
</evidence>
<dbReference type="PANTHER" id="PTHR24348">
    <property type="entry name" value="SERINE/THREONINE-PROTEIN KINASE UNC-51-RELATED"/>
    <property type="match status" value="1"/>
</dbReference>
<accession>A0AAJ5WSF1</accession>
<evidence type="ECO:0000259" key="2">
    <source>
        <dbReference type="PROSITE" id="PS50011"/>
    </source>
</evidence>
<evidence type="ECO:0000256" key="1">
    <source>
        <dbReference type="SAM" id="MobiDB-lite"/>
    </source>
</evidence>
<feature type="domain" description="Protein kinase" evidence="2">
    <location>
        <begin position="13"/>
        <end position="276"/>
    </location>
</feature>
<proteinExistence type="predicted"/>
<dbReference type="GO" id="GO:0004674">
    <property type="term" value="F:protein serine/threonine kinase activity"/>
    <property type="evidence" value="ECO:0007669"/>
    <property type="project" value="InterPro"/>
</dbReference>
<gene>
    <name evidence="3" type="ORF">P0Y53_14075</name>
</gene>
<dbReference type="SMART" id="SM00220">
    <property type="entry name" value="S_TKc"/>
    <property type="match status" value="1"/>
</dbReference>
<dbReference type="CDD" id="cd14014">
    <property type="entry name" value="STKc_PknB_like"/>
    <property type="match status" value="1"/>
</dbReference>
<dbReference type="Proteomes" id="UP001220610">
    <property type="component" value="Chromosome"/>
</dbReference>
<dbReference type="InterPro" id="IPR045269">
    <property type="entry name" value="Atg1-like"/>
</dbReference>
<dbReference type="EMBL" id="CP119311">
    <property type="protein sequence ID" value="WEK33615.1"/>
    <property type="molecule type" value="Genomic_DNA"/>
</dbReference>
<keyword evidence="3" id="KW-0418">Kinase</keyword>
<dbReference type="InterPro" id="IPR011009">
    <property type="entry name" value="Kinase-like_dom_sf"/>
</dbReference>
<evidence type="ECO:0000313" key="3">
    <source>
        <dbReference type="EMBL" id="WEK33615.1"/>
    </source>
</evidence>
<dbReference type="GO" id="GO:0005737">
    <property type="term" value="C:cytoplasm"/>
    <property type="evidence" value="ECO:0007669"/>
    <property type="project" value="TreeGrafter"/>
</dbReference>
<dbReference type="Pfam" id="PF00069">
    <property type="entry name" value="Pkinase"/>
    <property type="match status" value="1"/>
</dbReference>
<dbReference type="AlphaFoldDB" id="A0AAJ5WSF1"/>
<dbReference type="PROSITE" id="PS00108">
    <property type="entry name" value="PROTEIN_KINASE_ST"/>
    <property type="match status" value="1"/>
</dbReference>